<feature type="region of interest" description="Disordered" evidence="2">
    <location>
        <begin position="478"/>
        <end position="512"/>
    </location>
</feature>
<feature type="region of interest" description="Disordered" evidence="2">
    <location>
        <begin position="116"/>
        <end position="143"/>
    </location>
</feature>
<feature type="compositionally biased region" description="Low complexity" evidence="2">
    <location>
        <begin position="246"/>
        <end position="257"/>
    </location>
</feature>
<proteinExistence type="predicted"/>
<evidence type="ECO:0000313" key="3">
    <source>
        <dbReference type="EMBL" id="CEM42019.1"/>
    </source>
</evidence>
<dbReference type="AlphaFoldDB" id="A0A0G4HDV4"/>
<feature type="compositionally biased region" description="Basic and acidic residues" evidence="2">
    <location>
        <begin position="222"/>
        <end position="245"/>
    </location>
</feature>
<feature type="compositionally biased region" description="Basic and acidic residues" evidence="2">
    <location>
        <begin position="125"/>
        <end position="143"/>
    </location>
</feature>
<feature type="coiled-coil region" evidence="1">
    <location>
        <begin position="150"/>
        <end position="188"/>
    </location>
</feature>
<reference evidence="3" key="1">
    <citation type="submission" date="2014-11" db="EMBL/GenBank/DDBJ databases">
        <authorList>
            <person name="Otto D Thomas"/>
            <person name="Naeem Raeece"/>
        </authorList>
    </citation>
    <scope>NUCLEOTIDE SEQUENCE</scope>
</reference>
<evidence type="ECO:0000256" key="2">
    <source>
        <dbReference type="SAM" id="MobiDB-lite"/>
    </source>
</evidence>
<gene>
    <name evidence="3" type="ORF">Cvel_26454</name>
</gene>
<feature type="region of interest" description="Disordered" evidence="2">
    <location>
        <begin position="81"/>
        <end position="104"/>
    </location>
</feature>
<protein>
    <submittedName>
        <fullName evidence="3">Uncharacterized protein</fullName>
    </submittedName>
</protein>
<feature type="compositionally biased region" description="Basic and acidic residues" evidence="2">
    <location>
        <begin position="485"/>
        <end position="512"/>
    </location>
</feature>
<organism evidence="3">
    <name type="scientific">Chromera velia CCMP2878</name>
    <dbReference type="NCBI Taxonomy" id="1169474"/>
    <lineage>
        <taxon>Eukaryota</taxon>
        <taxon>Sar</taxon>
        <taxon>Alveolata</taxon>
        <taxon>Colpodellida</taxon>
        <taxon>Chromeraceae</taxon>
        <taxon>Chromera</taxon>
    </lineage>
</organism>
<evidence type="ECO:0000256" key="1">
    <source>
        <dbReference type="SAM" id="Coils"/>
    </source>
</evidence>
<keyword evidence="1" id="KW-0175">Coiled coil</keyword>
<dbReference type="VEuPathDB" id="CryptoDB:Cvel_26454"/>
<dbReference type="EMBL" id="CDMZ01002360">
    <property type="protein sequence ID" value="CEM42019.1"/>
    <property type="molecule type" value="Genomic_DNA"/>
</dbReference>
<name>A0A0G4HDV4_9ALVE</name>
<feature type="region of interest" description="Disordered" evidence="2">
    <location>
        <begin position="218"/>
        <end position="259"/>
    </location>
</feature>
<accession>A0A0G4HDV4</accession>
<sequence length="512" mass="56909">MGGFLRLFVPWKLSLLALLFVLHTPWIASPLSGSLGVGFMVAAFSFKPRIRRDALLWGVEGGRKGVSRGSEVPFSVLSAGLGSGRSSKSGKKSKGGVRGGSGLEGEDVRATVLRVLEEDQGGEEETGRKGEGKGSSKDAHTSEEDWQYYLKAMKGEVKLSKEEEEELLRRQPETLEKVKESLKDLEKDNSPIATMLKSFAESQLGISVDGSVMKPLEEEGEEAKLTPEEEEFWKKNDDADSKAEAEASTAASSLRLTKSPEEIEAERQYVSKDQRLRTFFKTDDEEIRELDADEYRNWVQLGIITCSAVVYNKQEEFGDEAEFASKAIEALAKWKPRKKGDYLDDQKPQQNLGGFNFGNSKKEWVFSAPVGAFKDGNLDAVAALEISREKVAVKILAVNPMLLGAPTNVGEWLLRGLKWIADVHLEMPLDVSALSEFYGGHYTDFMRALEEDEQRVLAAEEEARREAFAALVEGAGVEVEEETREGEGGLHGRERAVEVDGERKREREYQER</sequence>